<proteinExistence type="predicted"/>
<feature type="signal peptide" evidence="1">
    <location>
        <begin position="1"/>
        <end position="19"/>
    </location>
</feature>
<evidence type="ECO:0000313" key="2">
    <source>
        <dbReference type="EMBL" id="PBK59276.1"/>
    </source>
</evidence>
<sequence>MTVYVLALVLLVLFRSICGTVRRPVEHESNSTGARLRLTTSWFILSGHYSGIMHNDQSVTSGAVHVETLEQIAIMPLKNCPSLTDGPCRSLIWK</sequence>
<evidence type="ECO:0000313" key="3">
    <source>
        <dbReference type="Proteomes" id="UP000218334"/>
    </source>
</evidence>
<dbReference type="AlphaFoldDB" id="A0A2H3B8B2"/>
<keyword evidence="1" id="KW-0732">Signal</keyword>
<organism evidence="2 3">
    <name type="scientific">Armillaria solidipes</name>
    <dbReference type="NCBI Taxonomy" id="1076256"/>
    <lineage>
        <taxon>Eukaryota</taxon>
        <taxon>Fungi</taxon>
        <taxon>Dikarya</taxon>
        <taxon>Basidiomycota</taxon>
        <taxon>Agaricomycotina</taxon>
        <taxon>Agaricomycetes</taxon>
        <taxon>Agaricomycetidae</taxon>
        <taxon>Agaricales</taxon>
        <taxon>Marasmiineae</taxon>
        <taxon>Physalacriaceae</taxon>
        <taxon>Armillaria</taxon>
    </lineage>
</organism>
<accession>A0A2H3B8B2</accession>
<dbReference type="Proteomes" id="UP000218334">
    <property type="component" value="Unassembled WGS sequence"/>
</dbReference>
<keyword evidence="3" id="KW-1185">Reference proteome</keyword>
<evidence type="ECO:0008006" key="4">
    <source>
        <dbReference type="Google" id="ProtNLM"/>
    </source>
</evidence>
<dbReference type="EMBL" id="KZ293508">
    <property type="protein sequence ID" value="PBK59276.1"/>
    <property type="molecule type" value="Genomic_DNA"/>
</dbReference>
<protein>
    <recommendedName>
        <fullName evidence="4">Secreted protein</fullName>
    </recommendedName>
</protein>
<gene>
    <name evidence="2" type="ORF">ARMSODRAFT_967057</name>
</gene>
<name>A0A2H3B8B2_9AGAR</name>
<reference evidence="3" key="1">
    <citation type="journal article" date="2017" name="Nat. Ecol. Evol.">
        <title>Genome expansion and lineage-specific genetic innovations in the forest pathogenic fungi Armillaria.</title>
        <authorList>
            <person name="Sipos G."/>
            <person name="Prasanna A.N."/>
            <person name="Walter M.C."/>
            <person name="O'Connor E."/>
            <person name="Balint B."/>
            <person name="Krizsan K."/>
            <person name="Kiss B."/>
            <person name="Hess J."/>
            <person name="Varga T."/>
            <person name="Slot J."/>
            <person name="Riley R."/>
            <person name="Boka B."/>
            <person name="Rigling D."/>
            <person name="Barry K."/>
            <person name="Lee J."/>
            <person name="Mihaltcheva S."/>
            <person name="LaButti K."/>
            <person name="Lipzen A."/>
            <person name="Waldron R."/>
            <person name="Moloney N.M."/>
            <person name="Sperisen C."/>
            <person name="Kredics L."/>
            <person name="Vagvoelgyi C."/>
            <person name="Patrignani A."/>
            <person name="Fitzpatrick D."/>
            <person name="Nagy I."/>
            <person name="Doyle S."/>
            <person name="Anderson J.B."/>
            <person name="Grigoriev I.V."/>
            <person name="Gueldener U."/>
            <person name="Muensterkoetter M."/>
            <person name="Nagy L.G."/>
        </authorList>
    </citation>
    <scope>NUCLEOTIDE SEQUENCE [LARGE SCALE GENOMIC DNA]</scope>
    <source>
        <strain evidence="3">28-4</strain>
    </source>
</reference>
<evidence type="ECO:0000256" key="1">
    <source>
        <dbReference type="SAM" id="SignalP"/>
    </source>
</evidence>
<feature type="chain" id="PRO_5013581282" description="Secreted protein" evidence="1">
    <location>
        <begin position="20"/>
        <end position="94"/>
    </location>
</feature>